<feature type="region of interest" description="Disordered" evidence="1">
    <location>
        <begin position="32"/>
        <end position="77"/>
    </location>
</feature>
<name>A0A4R7FXZ0_9MICC</name>
<reference evidence="2 3" key="1">
    <citation type="submission" date="2019-03" db="EMBL/GenBank/DDBJ databases">
        <title>Genomic Encyclopedia of Type Strains, Phase III (KMG-III): the genomes of soil and plant-associated and newly described type strains.</title>
        <authorList>
            <person name="Whitman W."/>
        </authorList>
    </citation>
    <scope>NUCLEOTIDE SEQUENCE [LARGE SCALE GENOMIC DNA]</scope>
    <source>
        <strain evidence="2 3">DSM 27373</strain>
    </source>
</reference>
<gene>
    <name evidence="2" type="ORF">EV640_1094</name>
</gene>
<dbReference type="AlphaFoldDB" id="A0A4R7FXZ0"/>
<evidence type="ECO:0000256" key="1">
    <source>
        <dbReference type="SAM" id="MobiDB-lite"/>
    </source>
</evidence>
<feature type="compositionally biased region" description="Basic and acidic residues" evidence="1">
    <location>
        <begin position="32"/>
        <end position="44"/>
    </location>
</feature>
<dbReference type="InterPro" id="IPR022062">
    <property type="entry name" value="DUF3618"/>
</dbReference>
<evidence type="ECO:0000313" key="2">
    <source>
        <dbReference type="EMBL" id="TDS83719.1"/>
    </source>
</evidence>
<keyword evidence="3" id="KW-1185">Reference proteome</keyword>
<dbReference type="Pfam" id="PF12277">
    <property type="entry name" value="DUF3618"/>
    <property type="match status" value="1"/>
</dbReference>
<dbReference type="EMBL" id="SOAN01000009">
    <property type="protein sequence ID" value="TDS83719.1"/>
    <property type="molecule type" value="Genomic_DNA"/>
</dbReference>
<sequence length="93" mass="10594">MRTRRELGETVGALAEKLDVKSQAREQINVTKDRIAEQSSEARQHAARFIGRVDRCRRSRRDRSPPPSQPGSSVRCFSRLLFEERSSPVSKPS</sequence>
<accession>A0A4R7FXZ0</accession>
<evidence type="ECO:0000313" key="3">
    <source>
        <dbReference type="Proteomes" id="UP000294506"/>
    </source>
</evidence>
<comment type="caution">
    <text evidence="2">The sequence shown here is derived from an EMBL/GenBank/DDBJ whole genome shotgun (WGS) entry which is preliminary data.</text>
</comment>
<organism evidence="2 3">
    <name type="scientific">Nesterenkonia aurantiaca</name>
    <dbReference type="NCBI Taxonomy" id="1436010"/>
    <lineage>
        <taxon>Bacteria</taxon>
        <taxon>Bacillati</taxon>
        <taxon>Actinomycetota</taxon>
        <taxon>Actinomycetes</taxon>
        <taxon>Micrococcales</taxon>
        <taxon>Micrococcaceae</taxon>
        <taxon>Nesterenkonia</taxon>
    </lineage>
</organism>
<protein>
    <submittedName>
        <fullName evidence="2">Uncharacterized protein DUF3618</fullName>
    </submittedName>
</protein>
<proteinExistence type="predicted"/>
<dbReference type="Proteomes" id="UP000294506">
    <property type="component" value="Unassembled WGS sequence"/>
</dbReference>